<dbReference type="EMBL" id="JACICY010000023">
    <property type="protein sequence ID" value="MBB3862776.1"/>
    <property type="molecule type" value="Genomic_DNA"/>
</dbReference>
<proteinExistence type="predicted"/>
<dbReference type="RefSeq" id="WP_183615219.1">
    <property type="nucleotide sequence ID" value="NZ_JACICY010000023.1"/>
</dbReference>
<sequence length="196" mass="21504">MRAQAMRTIGDLDVATPDEVADALGALCPVEIARLNMIARIRARYAPGLEWRELLHEAIDKALSGTRKWPRHLPFLVFMRETMRSQASEHRRKATFGLVTTEADLPARADGESPLGQAPSLDPNQERDVFARQILDQVLSLFAGDTAALAVLDGLAQGLDPAEIQKNADITATQYASAQKRIRRGLVHAFPEGSPL</sequence>
<name>A0A7W5ZZ98_9SPHN</name>
<reference evidence="1 2" key="1">
    <citation type="submission" date="2020-08" db="EMBL/GenBank/DDBJ databases">
        <title>Genomic Encyclopedia of Type Strains, Phase IV (KMG-IV): sequencing the most valuable type-strain genomes for metagenomic binning, comparative biology and taxonomic classification.</title>
        <authorList>
            <person name="Goeker M."/>
        </authorList>
    </citation>
    <scope>NUCLEOTIDE SEQUENCE [LARGE SCALE GENOMIC DNA]</scope>
    <source>
        <strain evidence="1 2">DSM 14552</strain>
    </source>
</reference>
<dbReference type="Proteomes" id="UP000562395">
    <property type="component" value="Unassembled WGS sequence"/>
</dbReference>
<dbReference type="AlphaFoldDB" id="A0A7W5ZZ98"/>
<keyword evidence="2" id="KW-1185">Reference proteome</keyword>
<accession>A0A7W5ZZ98</accession>
<organism evidence="1 2">
    <name type="scientific">Novosphingobium hassiacum</name>
    <dbReference type="NCBI Taxonomy" id="173676"/>
    <lineage>
        <taxon>Bacteria</taxon>
        <taxon>Pseudomonadati</taxon>
        <taxon>Pseudomonadota</taxon>
        <taxon>Alphaproteobacteria</taxon>
        <taxon>Sphingomonadales</taxon>
        <taxon>Sphingomonadaceae</taxon>
        <taxon>Novosphingobium</taxon>
    </lineage>
</organism>
<gene>
    <name evidence="1" type="ORF">GGQ88_004078</name>
</gene>
<evidence type="ECO:0000313" key="1">
    <source>
        <dbReference type="EMBL" id="MBB3862776.1"/>
    </source>
</evidence>
<evidence type="ECO:0000313" key="2">
    <source>
        <dbReference type="Proteomes" id="UP000562395"/>
    </source>
</evidence>
<comment type="caution">
    <text evidence="1">The sequence shown here is derived from an EMBL/GenBank/DDBJ whole genome shotgun (WGS) entry which is preliminary data.</text>
</comment>
<protein>
    <submittedName>
        <fullName evidence="1">RNA polymerase sigma-70 factor (ECF subfamily)</fullName>
    </submittedName>
</protein>